<dbReference type="KEGG" id="dmm:dnm_015360"/>
<gene>
    <name evidence="1" type="ORF">dnm_015360</name>
</gene>
<sequence length="54" mass="6091">MCPTFYIKRLSVLSPDKAVLESYIPEYIDKYCFFNPISAKSGCLADTCMISVSM</sequence>
<name>A0A975BI75_9BACT</name>
<organism evidence="1 2">
    <name type="scientific">Desulfonema magnum</name>
    <dbReference type="NCBI Taxonomy" id="45655"/>
    <lineage>
        <taxon>Bacteria</taxon>
        <taxon>Pseudomonadati</taxon>
        <taxon>Thermodesulfobacteriota</taxon>
        <taxon>Desulfobacteria</taxon>
        <taxon>Desulfobacterales</taxon>
        <taxon>Desulfococcaceae</taxon>
        <taxon>Desulfonema</taxon>
    </lineage>
</organism>
<evidence type="ECO:0000313" key="2">
    <source>
        <dbReference type="Proteomes" id="UP000663722"/>
    </source>
</evidence>
<accession>A0A975BI75</accession>
<protein>
    <submittedName>
        <fullName evidence="1">Uncharacterized protein</fullName>
    </submittedName>
</protein>
<dbReference type="AlphaFoldDB" id="A0A975BI75"/>
<keyword evidence="2" id="KW-1185">Reference proteome</keyword>
<reference evidence="1" key="1">
    <citation type="journal article" date="2021" name="Microb. Physiol.">
        <title>Proteogenomic Insights into the Physiology of Marine, Sulfate-Reducing, Filamentous Desulfonema limicola and Desulfonema magnum.</title>
        <authorList>
            <person name="Schnaars V."/>
            <person name="Wohlbrand L."/>
            <person name="Scheve S."/>
            <person name="Hinrichs C."/>
            <person name="Reinhardt R."/>
            <person name="Rabus R."/>
        </authorList>
    </citation>
    <scope>NUCLEOTIDE SEQUENCE</scope>
    <source>
        <strain evidence="1">4be13</strain>
    </source>
</reference>
<dbReference type="EMBL" id="CP061800">
    <property type="protein sequence ID" value="QTA85525.1"/>
    <property type="molecule type" value="Genomic_DNA"/>
</dbReference>
<dbReference type="Proteomes" id="UP000663722">
    <property type="component" value="Chromosome"/>
</dbReference>
<proteinExistence type="predicted"/>
<evidence type="ECO:0000313" key="1">
    <source>
        <dbReference type="EMBL" id="QTA85525.1"/>
    </source>
</evidence>